<protein>
    <recommendedName>
        <fullName evidence="2">Methyltransferase domain-containing protein</fullName>
    </recommendedName>
</protein>
<name>E1YL81_9BACT</name>
<organism evidence="1">
    <name type="scientific">uncultured Desulfobacterium sp</name>
    <dbReference type="NCBI Taxonomy" id="201089"/>
    <lineage>
        <taxon>Bacteria</taxon>
        <taxon>Pseudomonadati</taxon>
        <taxon>Thermodesulfobacteriota</taxon>
        <taxon>Desulfobacteria</taxon>
        <taxon>Desulfobacterales</taxon>
        <taxon>Desulfobacteriaceae</taxon>
        <taxon>Desulfobacterium</taxon>
        <taxon>environmental samples</taxon>
    </lineage>
</organism>
<reference evidence="1" key="1">
    <citation type="journal article" date="2011" name="Environ. Microbiol.">
        <title>Genomic insights into the metabolic potential of the polycyclic aromatic hydrocarbon degrading sulfate-reducing Deltaproteobacterium N47.</title>
        <authorList>
            <person name="Bergmann F."/>
            <person name="Selesi D."/>
            <person name="Weinmaier T."/>
            <person name="Tischler P."/>
            <person name="Rattei T."/>
            <person name="Meckenstock R.U."/>
        </authorList>
    </citation>
    <scope>NUCLEOTIDE SEQUENCE</scope>
</reference>
<sequence>MRWRHSRCSPCTICKKITAVDFSENMLSIVRSRCEEKGITNVSTIHGRWEDDWVSLGIGQYDIAIASRSLIGDNTQSLIEKLNNVASRQVYISVASGDGPADLRLLEAAGRSFPMGHDYIWYCNLLYDMGIRAQVAFIREDHPNVWDSHEAAFEEQLWMFRDRDITEEEESVRSYLKEHLSLIGGRWQLPYERRWYWAVMWWTKKGGGEK</sequence>
<dbReference type="Gene3D" id="3.40.50.150">
    <property type="entry name" value="Vaccinia Virus protein VP39"/>
    <property type="match status" value="1"/>
</dbReference>
<accession>E1YL81</accession>
<dbReference type="CDD" id="cd02440">
    <property type="entry name" value="AdoMet_MTases"/>
    <property type="match status" value="1"/>
</dbReference>
<dbReference type="SUPFAM" id="SSF53335">
    <property type="entry name" value="S-adenosyl-L-methionine-dependent methyltransferases"/>
    <property type="match status" value="1"/>
</dbReference>
<evidence type="ECO:0008006" key="2">
    <source>
        <dbReference type="Google" id="ProtNLM"/>
    </source>
</evidence>
<dbReference type="InterPro" id="IPR029063">
    <property type="entry name" value="SAM-dependent_MTases_sf"/>
</dbReference>
<proteinExistence type="predicted"/>
<gene>
    <name evidence="1" type="ORF">N47_E43760</name>
</gene>
<dbReference type="EMBL" id="FR695877">
    <property type="protein sequence ID" value="CBX30864.1"/>
    <property type="molecule type" value="Genomic_DNA"/>
</dbReference>
<dbReference type="AlphaFoldDB" id="E1YL81"/>
<evidence type="ECO:0000313" key="1">
    <source>
        <dbReference type="EMBL" id="CBX30864.1"/>
    </source>
</evidence>